<gene>
    <name evidence="2" type="ORF">ATY39_12875</name>
</gene>
<dbReference type="KEGG" id="rst:ATY39_12875"/>
<dbReference type="Pfam" id="PF13468">
    <property type="entry name" value="Glyoxalase_3"/>
    <property type="match status" value="1"/>
</dbReference>
<dbReference type="Gene3D" id="3.10.180.10">
    <property type="entry name" value="2,3-Dihydroxybiphenyl 1,2-Dioxygenase, domain 1"/>
    <property type="match status" value="1"/>
</dbReference>
<evidence type="ECO:0000313" key="2">
    <source>
        <dbReference type="EMBL" id="AMX00222.1"/>
    </source>
</evidence>
<feature type="domain" description="Glyoxalase-like" evidence="1">
    <location>
        <begin position="4"/>
        <end position="194"/>
    </location>
</feature>
<dbReference type="PANTHER" id="PTHR40265">
    <property type="entry name" value="BLL2707 PROTEIN"/>
    <property type="match status" value="1"/>
</dbReference>
<accession>A0A143HG48</accession>
<dbReference type="RefSeq" id="WP_066790376.1">
    <property type="nucleotide sequence ID" value="NZ_CP014806.1"/>
</dbReference>
<dbReference type="Proteomes" id="UP000076021">
    <property type="component" value="Chromosome"/>
</dbReference>
<dbReference type="PANTHER" id="PTHR40265:SF1">
    <property type="entry name" value="GLYOXALASE-LIKE DOMAIN-CONTAINING PROTEIN"/>
    <property type="match status" value="1"/>
</dbReference>
<name>A0A143HG48_9BACL</name>
<organism evidence="2 3">
    <name type="scientific">Rummeliibacillus stabekisii</name>
    <dbReference type="NCBI Taxonomy" id="241244"/>
    <lineage>
        <taxon>Bacteria</taxon>
        <taxon>Bacillati</taxon>
        <taxon>Bacillota</taxon>
        <taxon>Bacilli</taxon>
        <taxon>Bacillales</taxon>
        <taxon>Caryophanaceae</taxon>
        <taxon>Rummeliibacillus</taxon>
    </lineage>
</organism>
<dbReference type="InterPro" id="IPR025870">
    <property type="entry name" value="Glyoxalase-like_dom"/>
</dbReference>
<proteinExistence type="predicted"/>
<dbReference type="InterPro" id="IPR029068">
    <property type="entry name" value="Glyas_Bleomycin-R_OHBP_Dase"/>
</dbReference>
<keyword evidence="3" id="KW-1185">Reference proteome</keyword>
<dbReference type="STRING" id="241244.ATY39_12875"/>
<dbReference type="EMBL" id="CP014806">
    <property type="protein sequence ID" value="AMX00222.1"/>
    <property type="molecule type" value="Genomic_DNA"/>
</dbReference>
<evidence type="ECO:0000313" key="3">
    <source>
        <dbReference type="Proteomes" id="UP000076021"/>
    </source>
</evidence>
<dbReference type="OrthoDB" id="9111355at2"/>
<evidence type="ECO:0000259" key="1">
    <source>
        <dbReference type="Pfam" id="PF13468"/>
    </source>
</evidence>
<reference evidence="2 3" key="1">
    <citation type="journal article" date="2016" name="Genome Announc.">
        <title>Whole-Genome Sequence of Rummeliibacillus stabekisii Strain PP9 Isolated from Antarctic Soil.</title>
        <authorList>
            <person name="da Mota F.F."/>
            <person name="Vollu R.E."/>
            <person name="Jurelevicius D."/>
            <person name="Seldin L."/>
        </authorList>
    </citation>
    <scope>NUCLEOTIDE SEQUENCE [LARGE SCALE GENOMIC DNA]</scope>
    <source>
        <strain evidence="2 3">PP9</strain>
    </source>
</reference>
<reference evidence="3" key="2">
    <citation type="submission" date="2016-03" db="EMBL/GenBank/DDBJ databases">
        <authorList>
            <person name="Ploux O."/>
        </authorList>
    </citation>
    <scope>NUCLEOTIDE SEQUENCE [LARGE SCALE GENOMIC DNA]</scope>
    <source>
        <strain evidence="3">PP9</strain>
    </source>
</reference>
<dbReference type="AlphaFoldDB" id="A0A143HG48"/>
<protein>
    <recommendedName>
        <fullName evidence="1">Glyoxalase-like domain-containing protein</fullName>
    </recommendedName>
</protein>
<sequence length="230" mass="26719">MFDLDHVVYFTKKTPEEIAKEVTIESLHPVIGGQHLQWGTHNALLYTRDSYIEYLAVEDESVARKSSQPLVKQLLYDLPGGEGFYTLCLRTDSIEEKNSYFQKLGYRTTGVIPAERKTQDGELLRWKMLFIEQRIGDDLPYPFFIQWEQPLAVRYQNLKATGMVQEGNEDLIIERCLFNVRNTEQKITQWSRLLSLPVNGNTLKLPNTTFVFQASNEQKERLQNIELGKI</sequence>